<evidence type="ECO:0000259" key="3">
    <source>
        <dbReference type="Pfam" id="PF00725"/>
    </source>
</evidence>
<gene>
    <name evidence="5" type="ORF">FJZ00_02360</name>
</gene>
<evidence type="ECO:0000256" key="2">
    <source>
        <dbReference type="SAM" id="MobiDB-lite"/>
    </source>
</evidence>
<dbReference type="Gene3D" id="3.40.50.720">
    <property type="entry name" value="NAD(P)-binding Rossmann-like Domain"/>
    <property type="match status" value="1"/>
</dbReference>
<evidence type="ECO:0000256" key="1">
    <source>
        <dbReference type="ARBA" id="ARBA00023002"/>
    </source>
</evidence>
<accession>A0A937X0Z5</accession>
<dbReference type="GO" id="GO:0006635">
    <property type="term" value="P:fatty acid beta-oxidation"/>
    <property type="evidence" value="ECO:0007669"/>
    <property type="project" value="TreeGrafter"/>
</dbReference>
<proteinExistence type="predicted"/>
<dbReference type="GO" id="GO:0016509">
    <property type="term" value="F:long-chain (3S)-3-hydroxyacyl-CoA dehydrogenase (NAD+) activity"/>
    <property type="evidence" value="ECO:0007669"/>
    <property type="project" value="TreeGrafter"/>
</dbReference>
<dbReference type="InterPro" id="IPR008927">
    <property type="entry name" value="6-PGluconate_DH-like_C_sf"/>
</dbReference>
<dbReference type="EMBL" id="VGJX01000088">
    <property type="protein sequence ID" value="MBM3273969.1"/>
    <property type="molecule type" value="Genomic_DNA"/>
</dbReference>
<organism evidence="5 6">
    <name type="scientific">Candidatus Tanganyikabacteria bacterium</name>
    <dbReference type="NCBI Taxonomy" id="2961651"/>
    <lineage>
        <taxon>Bacteria</taxon>
        <taxon>Bacillati</taxon>
        <taxon>Candidatus Sericytochromatia</taxon>
        <taxon>Candidatus Tanganyikabacteria</taxon>
    </lineage>
</organism>
<evidence type="ECO:0000313" key="5">
    <source>
        <dbReference type="EMBL" id="MBM3273969.1"/>
    </source>
</evidence>
<dbReference type="InterPro" id="IPR006108">
    <property type="entry name" value="3HC_DH_C"/>
</dbReference>
<dbReference type="Gene3D" id="1.10.1040.50">
    <property type="match status" value="1"/>
</dbReference>
<dbReference type="SUPFAM" id="SSF51735">
    <property type="entry name" value="NAD(P)-binding Rossmann-fold domains"/>
    <property type="match status" value="1"/>
</dbReference>
<dbReference type="InterPro" id="IPR006176">
    <property type="entry name" value="3-OHacyl-CoA_DH_NAD-bd"/>
</dbReference>
<feature type="non-terminal residue" evidence="5">
    <location>
        <position position="1"/>
    </location>
</feature>
<dbReference type="Proteomes" id="UP000703893">
    <property type="component" value="Unassembled WGS sequence"/>
</dbReference>
<sequence length="315" mass="33567">AVFATNTSALPIKDIVKNARHPERVVGMHYFSPVPKMPLLEIVRGPQSADWAIATAIQYGIKQGKTCIVVGDGPGFYTSRALAPYMNEAMVILEEGAAIEALDKAMLDFGFPVGPVALIDEVGIDVAGHVARDLGAAFADRLQGQTQVIAKLVDAGYSGRKNNRGFYSYPPEGSKKRKTVNQDVYNFFGGPSRKPMAANDMADRLALLFINEAVYCLQEGILSSPRDGDVGAILGLGFPPFHGGPFRYVDTLGADKVVARMEALAAKHGSRFKPAPLLVETAQAGRKFYPPDEYKAPGSGGAAAKDRPLEAGAAS</sequence>
<feature type="domain" description="3-hydroxyacyl-CoA dehydrogenase NAD binding" evidence="4">
    <location>
        <begin position="1"/>
        <end position="72"/>
    </location>
</feature>
<dbReference type="AlphaFoldDB" id="A0A937X0Z5"/>
<name>A0A937X0Z5_9BACT</name>
<evidence type="ECO:0000259" key="4">
    <source>
        <dbReference type="Pfam" id="PF02737"/>
    </source>
</evidence>
<reference evidence="5 6" key="1">
    <citation type="submission" date="2019-03" db="EMBL/GenBank/DDBJ databases">
        <title>Lake Tanganyika Metagenome-Assembled Genomes (MAGs).</title>
        <authorList>
            <person name="Tran P."/>
        </authorList>
    </citation>
    <scope>NUCLEOTIDE SEQUENCE [LARGE SCALE GENOMIC DNA]</scope>
    <source>
        <strain evidence="5">K_DeepCast_65m_m2_236</strain>
    </source>
</reference>
<dbReference type="Pfam" id="PF00725">
    <property type="entry name" value="3HCDH"/>
    <property type="match status" value="2"/>
</dbReference>
<evidence type="ECO:0000313" key="6">
    <source>
        <dbReference type="Proteomes" id="UP000703893"/>
    </source>
</evidence>
<dbReference type="Pfam" id="PF02737">
    <property type="entry name" value="3HCDH_N"/>
    <property type="match status" value="1"/>
</dbReference>
<dbReference type="SUPFAM" id="SSF48179">
    <property type="entry name" value="6-phosphogluconate dehydrogenase C-terminal domain-like"/>
    <property type="match status" value="2"/>
</dbReference>
<dbReference type="PANTHER" id="PTHR43612:SF3">
    <property type="entry name" value="TRIFUNCTIONAL ENZYME SUBUNIT ALPHA, MITOCHONDRIAL"/>
    <property type="match status" value="1"/>
</dbReference>
<comment type="caution">
    <text evidence="5">The sequence shown here is derived from an EMBL/GenBank/DDBJ whole genome shotgun (WGS) entry which is preliminary data.</text>
</comment>
<dbReference type="InterPro" id="IPR050136">
    <property type="entry name" value="FA_oxidation_alpha_subunit"/>
</dbReference>
<dbReference type="PANTHER" id="PTHR43612">
    <property type="entry name" value="TRIFUNCTIONAL ENZYME SUBUNIT ALPHA"/>
    <property type="match status" value="1"/>
</dbReference>
<dbReference type="GO" id="GO:0004300">
    <property type="term" value="F:enoyl-CoA hydratase activity"/>
    <property type="evidence" value="ECO:0007669"/>
    <property type="project" value="TreeGrafter"/>
</dbReference>
<feature type="domain" description="3-hydroxyacyl-CoA dehydrogenase C-terminal" evidence="3">
    <location>
        <begin position="75"/>
        <end position="169"/>
    </location>
</feature>
<keyword evidence="1" id="KW-0560">Oxidoreductase</keyword>
<dbReference type="GO" id="GO:0070403">
    <property type="term" value="F:NAD+ binding"/>
    <property type="evidence" value="ECO:0007669"/>
    <property type="project" value="InterPro"/>
</dbReference>
<feature type="region of interest" description="Disordered" evidence="2">
    <location>
        <begin position="289"/>
        <end position="315"/>
    </location>
</feature>
<feature type="domain" description="3-hydroxyacyl-CoA dehydrogenase C-terminal" evidence="3">
    <location>
        <begin position="202"/>
        <end position="286"/>
    </location>
</feature>
<protein>
    <submittedName>
        <fullName evidence="5">Fatty acid oxidation complex subunit alpha FadJ</fullName>
    </submittedName>
</protein>
<dbReference type="InterPro" id="IPR036291">
    <property type="entry name" value="NAD(P)-bd_dom_sf"/>
</dbReference>